<evidence type="ECO:0000256" key="1">
    <source>
        <dbReference type="SAM" id="MobiDB-lite"/>
    </source>
</evidence>
<keyword evidence="3" id="KW-1185">Reference proteome</keyword>
<evidence type="ECO:0000313" key="2">
    <source>
        <dbReference type="EMBL" id="SNQ47782.1"/>
    </source>
</evidence>
<evidence type="ECO:0000313" key="3">
    <source>
        <dbReference type="Proteomes" id="UP000234331"/>
    </source>
</evidence>
<organism evidence="2 3">
    <name type="scientific">Frankia canadensis</name>
    <dbReference type="NCBI Taxonomy" id="1836972"/>
    <lineage>
        <taxon>Bacteria</taxon>
        <taxon>Bacillati</taxon>
        <taxon>Actinomycetota</taxon>
        <taxon>Actinomycetes</taxon>
        <taxon>Frankiales</taxon>
        <taxon>Frankiaceae</taxon>
        <taxon>Frankia</taxon>
    </lineage>
</organism>
<dbReference type="Proteomes" id="UP000234331">
    <property type="component" value="Unassembled WGS sequence"/>
</dbReference>
<gene>
    <name evidence="2" type="ORF">FRACA_200020</name>
</gene>
<dbReference type="AlphaFoldDB" id="A0A2I2KQ43"/>
<reference evidence="2 3" key="1">
    <citation type="submission" date="2017-06" db="EMBL/GenBank/DDBJ databases">
        <authorList>
            <person name="Kim H.J."/>
            <person name="Triplett B.A."/>
        </authorList>
    </citation>
    <scope>NUCLEOTIDE SEQUENCE [LARGE SCALE GENOMIC DNA]</scope>
    <source>
        <strain evidence="2">FRACA_ARgP5</strain>
    </source>
</reference>
<protein>
    <submittedName>
        <fullName evidence="2">Uncharacterized protein</fullName>
    </submittedName>
</protein>
<accession>A0A2I2KQ43</accession>
<feature type="region of interest" description="Disordered" evidence="1">
    <location>
        <begin position="55"/>
        <end position="74"/>
    </location>
</feature>
<dbReference type="EMBL" id="FZMO01000113">
    <property type="protein sequence ID" value="SNQ47782.1"/>
    <property type="molecule type" value="Genomic_DNA"/>
</dbReference>
<proteinExistence type="predicted"/>
<name>A0A2I2KQ43_9ACTN</name>
<sequence length="74" mass="7882">MRTIRSLLEGAEAEALRAIGIDVSGVLKPPFPHAPRARGFPARLGLPEEVRARGTRNGKPALLDGKPALHLTHG</sequence>